<evidence type="ECO:0000313" key="4">
    <source>
        <dbReference type="EMBL" id="RWR93051.1"/>
    </source>
</evidence>
<dbReference type="PANTHER" id="PTHR15157">
    <property type="entry name" value="UV RADIATION RESISTANCE-ASSOCIATED GENE PROTEIN"/>
    <property type="match status" value="1"/>
</dbReference>
<proteinExistence type="predicted"/>
<dbReference type="Pfam" id="PF10186">
    <property type="entry name" value="ATG14"/>
    <property type="match status" value="1"/>
</dbReference>
<feature type="coiled-coil region" evidence="2">
    <location>
        <begin position="79"/>
        <end position="113"/>
    </location>
</feature>
<dbReference type="Proteomes" id="UP000283530">
    <property type="component" value="Unassembled WGS sequence"/>
</dbReference>
<keyword evidence="1 2" id="KW-0175">Coiled coil</keyword>
<evidence type="ECO:0000313" key="5">
    <source>
        <dbReference type="Proteomes" id="UP000283530"/>
    </source>
</evidence>
<keyword evidence="5" id="KW-1185">Reference proteome</keyword>
<dbReference type="GO" id="GO:0032991">
    <property type="term" value="C:protein-containing complex"/>
    <property type="evidence" value="ECO:0007669"/>
    <property type="project" value="UniProtKB-ARBA"/>
</dbReference>
<dbReference type="AlphaFoldDB" id="A0A443PQK2"/>
<dbReference type="GO" id="GO:0000149">
    <property type="term" value="F:SNARE binding"/>
    <property type="evidence" value="ECO:0007669"/>
    <property type="project" value="TreeGrafter"/>
</dbReference>
<comment type="caution">
    <text evidence="4">The sequence shown here is derived from an EMBL/GenBank/DDBJ whole genome shotgun (WGS) entry which is preliminary data.</text>
</comment>
<organism evidence="4 5">
    <name type="scientific">Cinnamomum micranthum f. kanehirae</name>
    <dbReference type="NCBI Taxonomy" id="337451"/>
    <lineage>
        <taxon>Eukaryota</taxon>
        <taxon>Viridiplantae</taxon>
        <taxon>Streptophyta</taxon>
        <taxon>Embryophyta</taxon>
        <taxon>Tracheophyta</taxon>
        <taxon>Spermatophyta</taxon>
        <taxon>Magnoliopsida</taxon>
        <taxon>Magnoliidae</taxon>
        <taxon>Laurales</taxon>
        <taxon>Lauraceae</taxon>
        <taxon>Cinnamomum</taxon>
    </lineage>
</organism>
<dbReference type="GO" id="GO:0000323">
    <property type="term" value="C:lytic vacuole"/>
    <property type="evidence" value="ECO:0007669"/>
    <property type="project" value="TreeGrafter"/>
</dbReference>
<evidence type="ECO:0000256" key="1">
    <source>
        <dbReference type="ARBA" id="ARBA00023054"/>
    </source>
</evidence>
<protein>
    <submittedName>
        <fullName evidence="4">UV radiation resistance protein/autophagy-related protein 14</fullName>
    </submittedName>
</protein>
<dbReference type="GO" id="GO:0005768">
    <property type="term" value="C:endosome"/>
    <property type="evidence" value="ECO:0007669"/>
    <property type="project" value="TreeGrafter"/>
</dbReference>
<gene>
    <name evidence="4" type="ORF">CKAN_02228300</name>
</gene>
<feature type="region of interest" description="Disordered" evidence="3">
    <location>
        <begin position="448"/>
        <end position="476"/>
    </location>
</feature>
<dbReference type="PANTHER" id="PTHR15157:SF5">
    <property type="entry name" value="UV RADIATION RESISTANCE-ASSOCIATED GENE PROTEIN"/>
    <property type="match status" value="1"/>
</dbReference>
<feature type="compositionally biased region" description="Pro residues" evidence="3">
    <location>
        <begin position="467"/>
        <end position="476"/>
    </location>
</feature>
<dbReference type="OrthoDB" id="2019752at2759"/>
<reference evidence="4 5" key="1">
    <citation type="journal article" date="2019" name="Nat. Plants">
        <title>Stout camphor tree genome fills gaps in understanding of flowering plant genome evolution.</title>
        <authorList>
            <person name="Chaw S.M."/>
            <person name="Liu Y.C."/>
            <person name="Wu Y.W."/>
            <person name="Wang H.Y."/>
            <person name="Lin C.I."/>
            <person name="Wu C.S."/>
            <person name="Ke H.M."/>
            <person name="Chang L.Y."/>
            <person name="Hsu C.Y."/>
            <person name="Yang H.T."/>
            <person name="Sudianto E."/>
            <person name="Hsu M.H."/>
            <person name="Wu K.P."/>
            <person name="Wang L.N."/>
            <person name="Leebens-Mack J.H."/>
            <person name="Tsai I.J."/>
        </authorList>
    </citation>
    <scope>NUCLEOTIDE SEQUENCE [LARGE SCALE GENOMIC DNA]</scope>
    <source>
        <strain evidence="5">cv. Chaw 1501</strain>
        <tissue evidence="4">Young leaves</tissue>
    </source>
</reference>
<dbReference type="GO" id="GO:0035493">
    <property type="term" value="P:SNARE complex assembly"/>
    <property type="evidence" value="ECO:0007669"/>
    <property type="project" value="TreeGrafter"/>
</dbReference>
<evidence type="ECO:0000256" key="2">
    <source>
        <dbReference type="SAM" id="Coils"/>
    </source>
</evidence>
<dbReference type="EMBL" id="QPKB01000009">
    <property type="protein sequence ID" value="RWR93051.1"/>
    <property type="molecule type" value="Genomic_DNA"/>
</dbReference>
<dbReference type="InterPro" id="IPR018791">
    <property type="entry name" value="UV_resistance/autophagy_Atg14"/>
</dbReference>
<sequence length="476" mass="53376">MEHQFRRFHGSMMATRKTSKCAICENSNLASICSACVNHRLNNYSTLLRSLGSVRNSLYMKLDVQLKAKNRADDQHNWRVFQNERLACLKEKLHRTEKQLLQGKTELEKMSNDLKVKNGLLESAFAMLGRHRMGLLEKFYPNLICTLNLGNMHITSECLRKHSVVLKKICKLFPQQRVNLDGESKDASSGQYDQICNACLPRGLDPRSVPSEELAASLGYMVQLLNLVVHILAAPALHNSGFAGSCSRIWQRSSYWNARPSSRSNEYPLFIPRLNNYSASRKNSWSERSSSNFGVASVDSERKPRLYDTGSICFNYSSASPISVETERDLRKGISLLKKSVACITAYGYNLLQLDVPSEMLTFEAFAKLLAILSSSKEVQSVLSLKMTNSRSREQVQQLNRSFWHANSAISSSNLVESAHTLANTRNVCEDNLPNSAASFLHATEVADSGKSESLTEEWDIVEHPTSFPPPPSQGQ</sequence>
<name>A0A443PQK2_9MAGN</name>
<evidence type="ECO:0000256" key="3">
    <source>
        <dbReference type="SAM" id="MobiDB-lite"/>
    </source>
</evidence>
<accession>A0A443PQK2</accession>